<comment type="caution">
    <text evidence="1">The sequence shown here is derived from an EMBL/GenBank/DDBJ whole genome shotgun (WGS) entry which is preliminary data.</text>
</comment>
<reference evidence="1" key="1">
    <citation type="submission" date="2021-02" db="EMBL/GenBank/DDBJ databases">
        <authorList>
            <person name="Nowell W R."/>
        </authorList>
    </citation>
    <scope>NUCLEOTIDE SEQUENCE</scope>
</reference>
<proteinExistence type="predicted"/>
<gene>
    <name evidence="1" type="ORF">SMN809_LOCUS18883</name>
</gene>
<evidence type="ECO:0000313" key="2">
    <source>
        <dbReference type="Proteomes" id="UP000676336"/>
    </source>
</evidence>
<name>A0A8S2R1R7_9BILA</name>
<sequence length="156" mass="17961">MEVPVFGSTLSCEHDDDSFLAMNSNRCCDNSIDELLESFVAFTESRYMNAGEILVVLIDQYEAKCFNKSPILDKLRDLKTKCDLLYEKVEMGFDDGLESTPMISNKETSSLQCATKYRRDNRFSNVHRYLLDNLLQCRSQMIVLLKDDEYSASYSN</sequence>
<protein>
    <submittedName>
        <fullName evidence="1">Uncharacterized protein</fullName>
    </submittedName>
</protein>
<accession>A0A8S2R1R7</accession>
<evidence type="ECO:0000313" key="1">
    <source>
        <dbReference type="EMBL" id="CAF4133424.1"/>
    </source>
</evidence>
<dbReference type="AlphaFoldDB" id="A0A8S2R1R7"/>
<dbReference type="EMBL" id="CAJOBI010009244">
    <property type="protein sequence ID" value="CAF4133424.1"/>
    <property type="molecule type" value="Genomic_DNA"/>
</dbReference>
<dbReference type="Proteomes" id="UP000676336">
    <property type="component" value="Unassembled WGS sequence"/>
</dbReference>
<organism evidence="1 2">
    <name type="scientific">Rotaria magnacalcarata</name>
    <dbReference type="NCBI Taxonomy" id="392030"/>
    <lineage>
        <taxon>Eukaryota</taxon>
        <taxon>Metazoa</taxon>
        <taxon>Spiralia</taxon>
        <taxon>Gnathifera</taxon>
        <taxon>Rotifera</taxon>
        <taxon>Eurotatoria</taxon>
        <taxon>Bdelloidea</taxon>
        <taxon>Philodinida</taxon>
        <taxon>Philodinidae</taxon>
        <taxon>Rotaria</taxon>
    </lineage>
</organism>